<dbReference type="Proteomes" id="UP000007431">
    <property type="component" value="Unassembled WGS sequence"/>
</dbReference>
<feature type="chain" id="PRO_5003120920" evidence="2">
    <location>
        <begin position="20"/>
        <end position="418"/>
    </location>
</feature>
<dbReference type="OrthoDB" id="3133596at2759"/>
<keyword evidence="4" id="KW-1185">Reference proteome</keyword>
<evidence type="ECO:0000256" key="2">
    <source>
        <dbReference type="SAM" id="SignalP"/>
    </source>
</evidence>
<protein>
    <submittedName>
        <fullName evidence="3">Uncharacterized protein</fullName>
    </submittedName>
</protein>
<dbReference type="KEGG" id="scm:SCHCO_0237716"/>
<dbReference type="HOGENOM" id="CLU_681779_0_0_1"/>
<organism evidence="4">
    <name type="scientific">Schizophyllum commune (strain H4-8 / FGSC 9210)</name>
    <name type="common">Split gill fungus</name>
    <dbReference type="NCBI Taxonomy" id="578458"/>
    <lineage>
        <taxon>Eukaryota</taxon>
        <taxon>Fungi</taxon>
        <taxon>Dikarya</taxon>
        <taxon>Basidiomycota</taxon>
        <taxon>Agaricomycotina</taxon>
        <taxon>Agaricomycetes</taxon>
        <taxon>Agaricomycetidae</taxon>
        <taxon>Agaricales</taxon>
        <taxon>Schizophyllaceae</taxon>
        <taxon>Schizophyllum</taxon>
    </lineage>
</organism>
<dbReference type="GeneID" id="9597894"/>
<evidence type="ECO:0000313" key="4">
    <source>
        <dbReference type="Proteomes" id="UP000007431"/>
    </source>
</evidence>
<feature type="region of interest" description="Disordered" evidence="1">
    <location>
        <begin position="243"/>
        <end position="278"/>
    </location>
</feature>
<dbReference type="InParanoid" id="D8QGX7"/>
<sequence>MLWLLLRVAIFCSGDTTTAYLTFLTDNHMSAAIASHEISSKKNVDSLPLVNYRLTDLDADKYKRQIEHYEYYWGLQKGQLDLNTPLNHLQLRSDMAKKLDKQEWIVVPTKENMNAIIALSRYNQSQDVDSRRPFTEVLPEVEYEYEFVPLYINEQRRPSLYIKQGNTTTIMHPPFDQMPRIKSRAHPLFVIFRSEDVLSLFISEPNTRQRQLTLAAGTVIYRWIQPPPPEFLVGPDVWREHRHPLSDDGSEARAQLQTKTSPRTRAPCAQPKTTTRPSIYDSQQRPMAVMTSALPVYRLSGRRKSFNGVSRPELVDWISSMKAQANTPCSSPDLAANDFLLVEDPQLTDYRSEPARDPANALRLSTFYNTGGMVIGSRGSDRSRYSSNDWAMHVYSTCLWSHKPPKSAHIRSKTRPWA</sequence>
<gene>
    <name evidence="3" type="ORF">SCHCODRAFT_237716</name>
</gene>
<name>D8QGX7_SCHCM</name>
<evidence type="ECO:0000313" key="3">
    <source>
        <dbReference type="EMBL" id="EFI92575.1"/>
    </source>
</evidence>
<accession>D8QGX7</accession>
<evidence type="ECO:0000256" key="1">
    <source>
        <dbReference type="SAM" id="MobiDB-lite"/>
    </source>
</evidence>
<dbReference type="EMBL" id="GL377312">
    <property type="protein sequence ID" value="EFI92575.1"/>
    <property type="molecule type" value="Genomic_DNA"/>
</dbReference>
<reference evidence="3 4" key="1">
    <citation type="journal article" date="2010" name="Nat. Biotechnol.">
        <title>Genome sequence of the model mushroom Schizophyllum commune.</title>
        <authorList>
            <person name="Ohm R.A."/>
            <person name="de Jong J.F."/>
            <person name="Lugones L.G."/>
            <person name="Aerts A."/>
            <person name="Kothe E."/>
            <person name="Stajich J.E."/>
            <person name="de Vries R.P."/>
            <person name="Record E."/>
            <person name="Levasseur A."/>
            <person name="Baker S.E."/>
            <person name="Bartholomew K.A."/>
            <person name="Coutinho P.M."/>
            <person name="Erdmann S."/>
            <person name="Fowler T.J."/>
            <person name="Gathman A.C."/>
            <person name="Lombard V."/>
            <person name="Henrissat B."/>
            <person name="Knabe N."/>
            <person name="Kuees U."/>
            <person name="Lilly W.W."/>
            <person name="Lindquist E."/>
            <person name="Lucas S."/>
            <person name="Magnuson J.K."/>
            <person name="Piumi F."/>
            <person name="Raudaskoski M."/>
            <person name="Salamov A."/>
            <person name="Schmutz J."/>
            <person name="Schwarze F.W.M.R."/>
            <person name="vanKuyk P.A."/>
            <person name="Horton J.S."/>
            <person name="Grigoriev I.V."/>
            <person name="Woesten H.A.B."/>
        </authorList>
    </citation>
    <scope>NUCLEOTIDE SEQUENCE [LARGE SCALE GENOMIC DNA]</scope>
    <source>
        <strain evidence="4">H4-8 / FGSC 9210</strain>
    </source>
</reference>
<dbReference type="VEuPathDB" id="FungiDB:SCHCODRAFT_0237716"/>
<dbReference type="AlphaFoldDB" id="D8QGX7"/>
<keyword evidence="2" id="KW-0732">Signal</keyword>
<feature type="signal peptide" evidence="2">
    <location>
        <begin position="1"/>
        <end position="19"/>
    </location>
</feature>
<proteinExistence type="predicted"/>
<dbReference type="RefSeq" id="XP_003027478.1">
    <property type="nucleotide sequence ID" value="XM_003027432.1"/>
</dbReference>